<feature type="region of interest" description="Disordered" evidence="1">
    <location>
        <begin position="1"/>
        <end position="22"/>
    </location>
</feature>
<feature type="transmembrane region" description="Helical" evidence="2">
    <location>
        <begin position="33"/>
        <end position="53"/>
    </location>
</feature>
<accession>A0A8T1VDY2</accession>
<evidence type="ECO:0000256" key="1">
    <source>
        <dbReference type="SAM" id="MobiDB-lite"/>
    </source>
</evidence>
<sequence>MGPDGKVMVGKNGPSAVDPAAQGSTPLQRKFRLVHRLLVFAAAVWYVLISLMATDASLDILQDKARYDSGPIPFASPLIAGYAGTSTIRKSPLVVEVLGDSTKPKASGTLFLESDSSSSFTQCSAVTGDDAVGLYNDEYLRWMFDDLQNKTSYNISVLDEVELVLPVVDCQLQVITGGGAAIARVNYLVRYKDDPERVLLLPTSLSIQDYYIAEQYERGSALLLAFSVVEDMASAGPVPHHYAIALDYPYEYKPDFEACIVYENTDEGFWSFETIPREPDQFPLGPR</sequence>
<protein>
    <recommendedName>
        <fullName evidence="5">Transmembrane protein</fullName>
    </recommendedName>
</protein>
<gene>
    <name evidence="3" type="ORF">PHYPSEUDO_008777</name>
</gene>
<keyword evidence="2" id="KW-1133">Transmembrane helix</keyword>
<name>A0A8T1VDY2_9STRA</name>
<comment type="caution">
    <text evidence="3">The sequence shown here is derived from an EMBL/GenBank/DDBJ whole genome shotgun (WGS) entry which is preliminary data.</text>
</comment>
<dbReference type="AlphaFoldDB" id="A0A8T1VDY2"/>
<proteinExistence type="predicted"/>
<evidence type="ECO:0000313" key="4">
    <source>
        <dbReference type="Proteomes" id="UP000694044"/>
    </source>
</evidence>
<reference evidence="3" key="1">
    <citation type="submission" date="2021-02" db="EMBL/GenBank/DDBJ databases">
        <authorList>
            <person name="Palmer J.M."/>
        </authorList>
    </citation>
    <scope>NUCLEOTIDE SEQUENCE</scope>
    <source>
        <strain evidence="3">SCRP734</strain>
    </source>
</reference>
<evidence type="ECO:0000256" key="2">
    <source>
        <dbReference type="SAM" id="Phobius"/>
    </source>
</evidence>
<keyword evidence="2" id="KW-0812">Transmembrane</keyword>
<keyword evidence="4" id="KW-1185">Reference proteome</keyword>
<dbReference type="EMBL" id="JAGDFM010000359">
    <property type="protein sequence ID" value="KAG7379281.1"/>
    <property type="molecule type" value="Genomic_DNA"/>
</dbReference>
<evidence type="ECO:0008006" key="5">
    <source>
        <dbReference type="Google" id="ProtNLM"/>
    </source>
</evidence>
<dbReference type="OrthoDB" id="64243at2759"/>
<evidence type="ECO:0000313" key="3">
    <source>
        <dbReference type="EMBL" id="KAG7379281.1"/>
    </source>
</evidence>
<organism evidence="3 4">
    <name type="scientific">Phytophthora pseudosyringae</name>
    <dbReference type="NCBI Taxonomy" id="221518"/>
    <lineage>
        <taxon>Eukaryota</taxon>
        <taxon>Sar</taxon>
        <taxon>Stramenopiles</taxon>
        <taxon>Oomycota</taxon>
        <taxon>Peronosporomycetes</taxon>
        <taxon>Peronosporales</taxon>
        <taxon>Peronosporaceae</taxon>
        <taxon>Phytophthora</taxon>
    </lineage>
</organism>
<dbReference type="Proteomes" id="UP000694044">
    <property type="component" value="Unassembled WGS sequence"/>
</dbReference>
<keyword evidence="2" id="KW-0472">Membrane</keyword>